<evidence type="ECO:0000313" key="1">
    <source>
        <dbReference type="EMBL" id="MCD7468839.1"/>
    </source>
</evidence>
<accession>A0ABS8TBL3</accession>
<dbReference type="Proteomes" id="UP000823775">
    <property type="component" value="Unassembled WGS sequence"/>
</dbReference>
<gene>
    <name evidence="1" type="ORF">HAX54_007347</name>
</gene>
<keyword evidence="2" id="KW-1185">Reference proteome</keyword>
<reference evidence="1 2" key="1">
    <citation type="journal article" date="2021" name="BMC Genomics">
        <title>Datura genome reveals duplications of psychoactive alkaloid biosynthetic genes and high mutation rate following tissue culture.</title>
        <authorList>
            <person name="Rajewski A."/>
            <person name="Carter-House D."/>
            <person name="Stajich J."/>
            <person name="Litt A."/>
        </authorList>
    </citation>
    <scope>NUCLEOTIDE SEQUENCE [LARGE SCALE GENOMIC DNA]</scope>
    <source>
        <strain evidence="1">AR-01</strain>
    </source>
</reference>
<proteinExistence type="predicted"/>
<organism evidence="1 2">
    <name type="scientific">Datura stramonium</name>
    <name type="common">Jimsonweed</name>
    <name type="synonym">Common thornapple</name>
    <dbReference type="NCBI Taxonomy" id="4076"/>
    <lineage>
        <taxon>Eukaryota</taxon>
        <taxon>Viridiplantae</taxon>
        <taxon>Streptophyta</taxon>
        <taxon>Embryophyta</taxon>
        <taxon>Tracheophyta</taxon>
        <taxon>Spermatophyta</taxon>
        <taxon>Magnoliopsida</taxon>
        <taxon>eudicotyledons</taxon>
        <taxon>Gunneridae</taxon>
        <taxon>Pentapetalae</taxon>
        <taxon>asterids</taxon>
        <taxon>lamiids</taxon>
        <taxon>Solanales</taxon>
        <taxon>Solanaceae</taxon>
        <taxon>Solanoideae</taxon>
        <taxon>Datureae</taxon>
        <taxon>Datura</taxon>
    </lineage>
</organism>
<protein>
    <submittedName>
        <fullName evidence="1">Uncharacterized protein</fullName>
    </submittedName>
</protein>
<comment type="caution">
    <text evidence="1">The sequence shown here is derived from an EMBL/GenBank/DDBJ whole genome shotgun (WGS) entry which is preliminary data.</text>
</comment>
<feature type="non-terminal residue" evidence="1">
    <location>
        <position position="64"/>
    </location>
</feature>
<evidence type="ECO:0000313" key="2">
    <source>
        <dbReference type="Proteomes" id="UP000823775"/>
    </source>
</evidence>
<dbReference type="EMBL" id="JACEIK010001378">
    <property type="protein sequence ID" value="MCD7468839.1"/>
    <property type="molecule type" value="Genomic_DNA"/>
</dbReference>
<name>A0ABS8TBL3_DATST</name>
<sequence>MSSFGGWSRDSKGMPCVETIKLVDNMWLREEKKDTILLVMMKQRKLLMNYMKGFHARYNQANHG</sequence>